<dbReference type="Proteomes" id="UP001500266">
    <property type="component" value="Unassembled WGS sequence"/>
</dbReference>
<dbReference type="CDD" id="cd00090">
    <property type="entry name" value="HTH_ARSR"/>
    <property type="match status" value="1"/>
</dbReference>
<feature type="domain" description="HTH iclR-type" evidence="2">
    <location>
        <begin position="536"/>
        <end position="603"/>
    </location>
</feature>
<dbReference type="RefSeq" id="WP_345023084.1">
    <property type="nucleotide sequence ID" value="NZ_BAABDO010000067.1"/>
</dbReference>
<dbReference type="InterPro" id="IPR005471">
    <property type="entry name" value="Tscrpt_reg_IclR_N"/>
</dbReference>
<feature type="region of interest" description="Disordered" evidence="1">
    <location>
        <begin position="156"/>
        <end position="176"/>
    </location>
</feature>
<evidence type="ECO:0000259" key="2">
    <source>
        <dbReference type="PROSITE" id="PS51077"/>
    </source>
</evidence>
<name>A0ABP7Z593_9ACTN</name>
<protein>
    <recommendedName>
        <fullName evidence="2">HTH iclR-type domain-containing protein</fullName>
    </recommendedName>
</protein>
<dbReference type="InterPro" id="IPR011991">
    <property type="entry name" value="ArsR-like_HTH"/>
</dbReference>
<feature type="compositionally biased region" description="Basic and acidic residues" evidence="1">
    <location>
        <begin position="344"/>
        <end position="358"/>
    </location>
</feature>
<dbReference type="InterPro" id="IPR036388">
    <property type="entry name" value="WH-like_DNA-bd_sf"/>
</dbReference>
<keyword evidence="4" id="KW-1185">Reference proteome</keyword>
<dbReference type="Gene3D" id="1.10.10.10">
    <property type="entry name" value="Winged helix-like DNA-binding domain superfamily/Winged helix DNA-binding domain"/>
    <property type="match status" value="1"/>
</dbReference>
<reference evidence="4" key="1">
    <citation type="journal article" date="2019" name="Int. J. Syst. Evol. Microbiol.">
        <title>The Global Catalogue of Microorganisms (GCM) 10K type strain sequencing project: providing services to taxonomists for standard genome sequencing and annotation.</title>
        <authorList>
            <consortium name="The Broad Institute Genomics Platform"/>
            <consortium name="The Broad Institute Genome Sequencing Center for Infectious Disease"/>
            <person name="Wu L."/>
            <person name="Ma J."/>
        </authorList>
    </citation>
    <scope>NUCLEOTIDE SEQUENCE [LARGE SCALE GENOMIC DNA]</scope>
    <source>
        <strain evidence="4">JCM 17316</strain>
    </source>
</reference>
<sequence>MPGADAAAQAWARITVPYIAQRPVMRRSPDGGVTFPRSSSKGYRYEVAIQPWLPNRPTTVPTFDVHTGTGRLLVLDLDAGRVPAEAAADRAGHVGAVADRAVALIEECGGRALVDRSPSGGAHVYVLWSAPRPFHELRTLARALALRFAPLVDTSPMESGDGQIRGPGAPHKSTGGRLTGFMTLTCSVEEAEAVCSRPCGPRVWEALHVELAAELAELAGGRTVVASHPDAPQAPLDANGEPYRLRRGGRAAIRADLEETARTGVFDRARYVSSSEARQAILSSAAARGWRLEQVRARLTPGGEWAAIAGWWRDDALLTAEWTKAVAFAAPLSDASAKTPAVREVGDSVRGRNTRETEITPPDPQRVPGHRHSLMTCARRPQPSRSAEEGRVRDLYFVKPGGWGGTQVRSPAPWQAREYQRIRTWWQAVRIVERLLELEWGGKGLVYRALLRAFGAAAQMSGSTVVEFGTRQLAYMAGGIDHTTVARALQQLRQGPYALIDLVQEARGVRADVYQLVVPDAVAADAAWRSWRAGRIEALHPCFRVLGLPAAFAYEALAGGALTASELSTAALLPRSTAYDALRTLAEHGLAERTADGRWRRGDADLDAVAAATGADDLAAAQLDGHRRDRREWHAFLGIVHDPGRATGSRAHRPVAAPDGRRRPGRRRPGASVRRLAPPWLKPPPRTRPITEADLPRPKEVDVGLAELHQQYAAADALSQRPSLPPDVAAAIRDDLAVIAADEDRLHAERHAYEVELQALRQARDERTRPAAQARTTGRT</sequence>
<dbReference type="SUPFAM" id="SSF46785">
    <property type="entry name" value="Winged helix' DNA-binding domain"/>
    <property type="match status" value="1"/>
</dbReference>
<organism evidence="3 4">
    <name type="scientific">Actinomadura keratinilytica</name>
    <dbReference type="NCBI Taxonomy" id="547461"/>
    <lineage>
        <taxon>Bacteria</taxon>
        <taxon>Bacillati</taxon>
        <taxon>Actinomycetota</taxon>
        <taxon>Actinomycetes</taxon>
        <taxon>Streptosporangiales</taxon>
        <taxon>Thermomonosporaceae</taxon>
        <taxon>Actinomadura</taxon>
    </lineage>
</organism>
<dbReference type="EMBL" id="BAABDO010000067">
    <property type="protein sequence ID" value="GAA4147465.1"/>
    <property type="molecule type" value="Genomic_DNA"/>
</dbReference>
<dbReference type="PROSITE" id="PS51077">
    <property type="entry name" value="HTH_ICLR"/>
    <property type="match status" value="1"/>
</dbReference>
<evidence type="ECO:0000256" key="1">
    <source>
        <dbReference type="SAM" id="MobiDB-lite"/>
    </source>
</evidence>
<dbReference type="CDD" id="cd00525">
    <property type="entry name" value="AE_Prim_S_like"/>
    <property type="match status" value="1"/>
</dbReference>
<gene>
    <name evidence="3" type="ORF">GCM10022416_40930</name>
</gene>
<dbReference type="InterPro" id="IPR036390">
    <property type="entry name" value="WH_DNA-bd_sf"/>
</dbReference>
<feature type="region of interest" description="Disordered" evidence="1">
    <location>
        <begin position="644"/>
        <end position="696"/>
    </location>
</feature>
<evidence type="ECO:0000313" key="4">
    <source>
        <dbReference type="Proteomes" id="UP001500266"/>
    </source>
</evidence>
<accession>A0ABP7Z593</accession>
<dbReference type="Pfam" id="PF09339">
    <property type="entry name" value="HTH_IclR"/>
    <property type="match status" value="1"/>
</dbReference>
<evidence type="ECO:0000313" key="3">
    <source>
        <dbReference type="EMBL" id="GAA4147465.1"/>
    </source>
</evidence>
<feature type="region of interest" description="Disordered" evidence="1">
    <location>
        <begin position="761"/>
        <end position="780"/>
    </location>
</feature>
<feature type="region of interest" description="Disordered" evidence="1">
    <location>
        <begin position="341"/>
        <end position="371"/>
    </location>
</feature>
<proteinExistence type="predicted"/>
<comment type="caution">
    <text evidence="3">The sequence shown here is derived from an EMBL/GenBank/DDBJ whole genome shotgun (WGS) entry which is preliminary data.</text>
</comment>
<feature type="compositionally biased region" description="Low complexity" evidence="1">
    <location>
        <begin position="670"/>
        <end position="679"/>
    </location>
</feature>